<sequence length="171" mass="18573">MTRETTADTKGNVRADRRRTKFLTVVDDTPESRVALRFAASRAAKVGGGVAVLRVIQAGDDNQQWLAVAEAMREEARDEAERLLRDLAAQVKERTGLVPEVIIREGTLRSELLRLITEDPDIRILVLGAAPGPDGPGPLVTALAGQMPGDFRIPVTVVPGKLTDEEIEQLT</sequence>
<protein>
    <submittedName>
        <fullName evidence="3">Universal stress protein</fullName>
    </submittedName>
</protein>
<proteinExistence type="predicted"/>
<accession>A0ABV7L5Q5</accession>
<dbReference type="Proteomes" id="UP001595528">
    <property type="component" value="Unassembled WGS sequence"/>
</dbReference>
<reference evidence="4" key="1">
    <citation type="journal article" date="2019" name="Int. J. Syst. Evol. Microbiol.">
        <title>The Global Catalogue of Microorganisms (GCM) 10K type strain sequencing project: providing services to taxonomists for standard genome sequencing and annotation.</title>
        <authorList>
            <consortium name="The Broad Institute Genomics Platform"/>
            <consortium name="The Broad Institute Genome Sequencing Center for Infectious Disease"/>
            <person name="Wu L."/>
            <person name="Ma J."/>
        </authorList>
    </citation>
    <scope>NUCLEOTIDE SEQUENCE [LARGE SCALE GENOMIC DNA]</scope>
    <source>
        <strain evidence="4">KCTC 42964</strain>
    </source>
</reference>
<organism evidence="3 4">
    <name type="scientific">Marinibaculum pumilum</name>
    <dbReference type="NCBI Taxonomy" id="1766165"/>
    <lineage>
        <taxon>Bacteria</taxon>
        <taxon>Pseudomonadati</taxon>
        <taxon>Pseudomonadota</taxon>
        <taxon>Alphaproteobacteria</taxon>
        <taxon>Rhodospirillales</taxon>
        <taxon>Rhodospirillaceae</taxon>
        <taxon>Marinibaculum</taxon>
    </lineage>
</organism>
<keyword evidence="4" id="KW-1185">Reference proteome</keyword>
<name>A0ABV7L5Q5_9PROT</name>
<evidence type="ECO:0000256" key="1">
    <source>
        <dbReference type="SAM" id="Coils"/>
    </source>
</evidence>
<dbReference type="CDD" id="cd00293">
    <property type="entry name" value="USP-like"/>
    <property type="match status" value="1"/>
</dbReference>
<evidence type="ECO:0000313" key="4">
    <source>
        <dbReference type="Proteomes" id="UP001595528"/>
    </source>
</evidence>
<gene>
    <name evidence="3" type="ORF">ACFOGJ_22330</name>
</gene>
<comment type="caution">
    <text evidence="3">The sequence shown here is derived from an EMBL/GenBank/DDBJ whole genome shotgun (WGS) entry which is preliminary data.</text>
</comment>
<dbReference type="Gene3D" id="3.40.50.12370">
    <property type="match status" value="1"/>
</dbReference>
<feature type="coiled-coil region" evidence="1">
    <location>
        <begin position="66"/>
        <end position="93"/>
    </location>
</feature>
<keyword evidence="1" id="KW-0175">Coiled coil</keyword>
<feature type="domain" description="UspA" evidence="2">
    <location>
        <begin position="21"/>
        <end position="130"/>
    </location>
</feature>
<dbReference type="SUPFAM" id="SSF52402">
    <property type="entry name" value="Adenine nucleotide alpha hydrolases-like"/>
    <property type="match status" value="1"/>
</dbReference>
<dbReference type="RefSeq" id="WP_379904757.1">
    <property type="nucleotide sequence ID" value="NZ_JBHRTR010000035.1"/>
</dbReference>
<evidence type="ECO:0000313" key="3">
    <source>
        <dbReference type="EMBL" id="MFC3230005.1"/>
    </source>
</evidence>
<dbReference type="Pfam" id="PF00582">
    <property type="entry name" value="Usp"/>
    <property type="match status" value="1"/>
</dbReference>
<dbReference type="InterPro" id="IPR006016">
    <property type="entry name" value="UspA"/>
</dbReference>
<dbReference type="EMBL" id="JBHRTR010000035">
    <property type="protein sequence ID" value="MFC3230005.1"/>
    <property type="molecule type" value="Genomic_DNA"/>
</dbReference>
<evidence type="ECO:0000259" key="2">
    <source>
        <dbReference type="Pfam" id="PF00582"/>
    </source>
</evidence>